<dbReference type="InterPro" id="IPR050188">
    <property type="entry name" value="RluA_PseudoU_synthase"/>
</dbReference>
<dbReference type="GO" id="GO:0140098">
    <property type="term" value="F:catalytic activity, acting on RNA"/>
    <property type="evidence" value="ECO:0007669"/>
    <property type="project" value="UniProtKB-ARBA"/>
</dbReference>
<dbReference type="Pfam" id="PF00849">
    <property type="entry name" value="PseudoU_synth_2"/>
    <property type="match status" value="1"/>
</dbReference>
<dbReference type="SUPFAM" id="SSF55120">
    <property type="entry name" value="Pseudouridine synthase"/>
    <property type="match status" value="1"/>
</dbReference>
<dbReference type="Gene3D" id="3.30.2350.10">
    <property type="entry name" value="Pseudouridine synthase"/>
    <property type="match status" value="1"/>
</dbReference>
<gene>
    <name evidence="2" type="ORF">MS5N3_36030</name>
</gene>
<evidence type="ECO:0000313" key="3">
    <source>
        <dbReference type="Proteomes" id="UP000340077"/>
    </source>
</evidence>
<evidence type="ECO:0000313" key="2">
    <source>
        <dbReference type="EMBL" id="GBO86152.1"/>
    </source>
</evidence>
<sequence>MRTTIDINLKQTSKAIDALSEAAPGLSRQKIKDAMAKGACWWTHKGKRLRLRRATKELKPGIRLQLYYDEKVLARKPEDPVLLDDLERYTVWFKPHGLLAQGSQWGDHCSLLRLAELQLQRPCHLIHRLDADAAGLMLIAHDPKAAGALSQRFSGRTMTKRYKARVCGVMETQDQVVDAPVEGKPAVSHVSTLATNEAEQTSLLQVSIETGRKHQIRRHLAGLGHPIIGDRLYGRAAGVPLQLLAFYLEFDCPLNKRKMVFELPAELDTLGQNQS</sequence>
<dbReference type="PANTHER" id="PTHR21600">
    <property type="entry name" value="MITOCHONDRIAL RNA PSEUDOURIDINE SYNTHASE"/>
    <property type="match status" value="1"/>
</dbReference>
<keyword evidence="3" id="KW-1185">Reference proteome</keyword>
<dbReference type="InterPro" id="IPR020103">
    <property type="entry name" value="PsdUridine_synth_cat_dom_sf"/>
</dbReference>
<comment type="caution">
    <text evidence="2">The sequence shown here is derived from an EMBL/GenBank/DDBJ whole genome shotgun (WGS) entry which is preliminary data.</text>
</comment>
<dbReference type="RefSeq" id="WP_069184780.1">
    <property type="nucleotide sequence ID" value="NZ_BGZH01000005.1"/>
</dbReference>
<dbReference type="InterPro" id="IPR006145">
    <property type="entry name" value="PsdUridine_synth_RsuA/RluA"/>
</dbReference>
<organism evidence="2 3">
    <name type="scientific">Marinobacter salsuginis</name>
    <dbReference type="NCBI Taxonomy" id="418719"/>
    <lineage>
        <taxon>Bacteria</taxon>
        <taxon>Pseudomonadati</taxon>
        <taxon>Pseudomonadota</taxon>
        <taxon>Gammaproteobacteria</taxon>
        <taxon>Pseudomonadales</taxon>
        <taxon>Marinobacteraceae</taxon>
        <taxon>Marinobacter</taxon>
    </lineage>
</organism>
<reference evidence="2 3" key="1">
    <citation type="journal article" date="2019" name="J. Gen. Appl. Microbiol.">
        <title>Aerobic degradation of cis-dichloroethene by the marine bacterium Marinobacter salsuginis strain 5N-3.</title>
        <authorList>
            <person name="Inoue Y."/>
            <person name="Fukunaga Y."/>
            <person name="Katsumata H."/>
            <person name="Ohji S."/>
            <person name="Hosoyama A."/>
            <person name="Mori K."/>
            <person name="Ando K."/>
        </authorList>
    </citation>
    <scope>NUCLEOTIDE SEQUENCE [LARGE SCALE GENOMIC DNA]</scope>
    <source>
        <strain evidence="2 3">5N-3</strain>
    </source>
</reference>
<protein>
    <submittedName>
        <fullName evidence="2">Putative RNA pseudouridine synthase</fullName>
    </submittedName>
</protein>
<dbReference type="GO" id="GO:0001522">
    <property type="term" value="P:pseudouridine synthesis"/>
    <property type="evidence" value="ECO:0007669"/>
    <property type="project" value="InterPro"/>
</dbReference>
<dbReference type="GO" id="GO:0006396">
    <property type="term" value="P:RNA processing"/>
    <property type="evidence" value="ECO:0007669"/>
    <property type="project" value="UniProtKB-ARBA"/>
</dbReference>
<evidence type="ECO:0000259" key="1">
    <source>
        <dbReference type="Pfam" id="PF00849"/>
    </source>
</evidence>
<proteinExistence type="predicted"/>
<dbReference type="GO" id="GO:0009982">
    <property type="term" value="F:pseudouridine synthase activity"/>
    <property type="evidence" value="ECO:0007669"/>
    <property type="project" value="InterPro"/>
</dbReference>
<dbReference type="AlphaFoldDB" id="A0A5M3PT82"/>
<dbReference type="Proteomes" id="UP000340077">
    <property type="component" value="Unassembled WGS sequence"/>
</dbReference>
<name>A0A5M3PT82_9GAMM</name>
<feature type="domain" description="Pseudouridine synthase RsuA/RluA-like" evidence="1">
    <location>
        <begin position="89"/>
        <end position="221"/>
    </location>
</feature>
<dbReference type="EMBL" id="BGZH01000005">
    <property type="protein sequence ID" value="GBO86152.1"/>
    <property type="molecule type" value="Genomic_DNA"/>
</dbReference>
<dbReference type="GO" id="GO:0003723">
    <property type="term" value="F:RNA binding"/>
    <property type="evidence" value="ECO:0007669"/>
    <property type="project" value="InterPro"/>
</dbReference>
<dbReference type="CDD" id="cd02869">
    <property type="entry name" value="PseudoU_synth_RluA_like"/>
    <property type="match status" value="1"/>
</dbReference>
<accession>A0A5M3PT82</accession>